<dbReference type="EMBL" id="JBHSVR010000001">
    <property type="protein sequence ID" value="MFC6632890.1"/>
    <property type="molecule type" value="Genomic_DNA"/>
</dbReference>
<keyword evidence="4" id="KW-1185">Reference proteome</keyword>
<keyword evidence="1" id="KW-0460">Magnesium</keyword>
<protein>
    <submittedName>
        <fullName evidence="3">Molybdenum cofactor guanylyltransferase</fullName>
    </submittedName>
</protein>
<dbReference type="SUPFAM" id="SSF53448">
    <property type="entry name" value="Nucleotide-diphospho-sugar transferases"/>
    <property type="match status" value="1"/>
</dbReference>
<feature type="domain" description="MobA-like NTP transferase" evidence="2">
    <location>
        <begin position="11"/>
        <end position="131"/>
    </location>
</feature>
<dbReference type="GO" id="GO:0016779">
    <property type="term" value="F:nucleotidyltransferase activity"/>
    <property type="evidence" value="ECO:0007669"/>
    <property type="project" value="UniProtKB-KW"/>
</dbReference>
<dbReference type="Proteomes" id="UP001596425">
    <property type="component" value="Unassembled WGS sequence"/>
</dbReference>
<dbReference type="InterPro" id="IPR025877">
    <property type="entry name" value="MobA-like_NTP_Trfase"/>
</dbReference>
<reference evidence="4" key="1">
    <citation type="journal article" date="2019" name="Int. J. Syst. Evol. Microbiol.">
        <title>The Global Catalogue of Microorganisms (GCM) 10K type strain sequencing project: providing services to taxonomists for standard genome sequencing and annotation.</title>
        <authorList>
            <consortium name="The Broad Institute Genomics Platform"/>
            <consortium name="The Broad Institute Genome Sequencing Center for Infectious Disease"/>
            <person name="Wu L."/>
            <person name="Ma J."/>
        </authorList>
    </citation>
    <scope>NUCLEOTIDE SEQUENCE [LARGE SCALE GENOMIC DNA]</scope>
    <source>
        <strain evidence="4">CGMCC 1.13718</strain>
    </source>
</reference>
<evidence type="ECO:0000313" key="4">
    <source>
        <dbReference type="Proteomes" id="UP001596425"/>
    </source>
</evidence>
<organism evidence="3 4">
    <name type="scientific">Microbulbifer taiwanensis</name>
    <dbReference type="NCBI Taxonomy" id="986746"/>
    <lineage>
        <taxon>Bacteria</taxon>
        <taxon>Pseudomonadati</taxon>
        <taxon>Pseudomonadota</taxon>
        <taxon>Gammaproteobacteria</taxon>
        <taxon>Cellvibrionales</taxon>
        <taxon>Microbulbiferaceae</taxon>
        <taxon>Microbulbifer</taxon>
    </lineage>
</organism>
<evidence type="ECO:0000313" key="3">
    <source>
        <dbReference type="EMBL" id="MFC6632890.1"/>
    </source>
</evidence>
<dbReference type="Pfam" id="PF12804">
    <property type="entry name" value="NTP_transf_3"/>
    <property type="match status" value="1"/>
</dbReference>
<sequence>MTDKVMRICPLLLAGGHSSRMGRDKAQVEISGGQTLLARAEKLLRDLPSRAGLQFMSPRISGDRPGGIRDLVPGRGPLGGLHSVVEYLYENNIACDALLAIPVDMPNLQRQQLQSLCAAGHSGGDSALCFGHCYLPLWLRLDNHSRTYLRACVGGVEDSSVGAMLRALNGRQLEMPPGDWHHNLNCPQALYRYHQSLCR</sequence>
<keyword evidence="3" id="KW-0548">Nucleotidyltransferase</keyword>
<proteinExistence type="predicted"/>
<evidence type="ECO:0000259" key="2">
    <source>
        <dbReference type="Pfam" id="PF12804"/>
    </source>
</evidence>
<dbReference type="RefSeq" id="WP_193191783.1">
    <property type="nucleotide sequence ID" value="NZ_JACZFR010000023.1"/>
</dbReference>
<name>A0ABW1YN91_9GAMM</name>
<comment type="caution">
    <text evidence="3">The sequence shown here is derived from an EMBL/GenBank/DDBJ whole genome shotgun (WGS) entry which is preliminary data.</text>
</comment>
<evidence type="ECO:0000256" key="1">
    <source>
        <dbReference type="ARBA" id="ARBA00022842"/>
    </source>
</evidence>
<keyword evidence="3" id="KW-0808">Transferase</keyword>
<gene>
    <name evidence="3" type="ORF">ACFQBM_06355</name>
</gene>
<dbReference type="InterPro" id="IPR029044">
    <property type="entry name" value="Nucleotide-diphossugar_trans"/>
</dbReference>
<accession>A0ABW1YN91</accession>
<dbReference type="Gene3D" id="3.90.550.10">
    <property type="entry name" value="Spore Coat Polysaccharide Biosynthesis Protein SpsA, Chain A"/>
    <property type="match status" value="1"/>
</dbReference>